<reference evidence="3 4" key="1">
    <citation type="journal article" date="2017" name="Genome Biol. Evol.">
        <title>Phytophthora megakarya and P. palmivora, closely related causal agents of cacao black pod rot, underwent increases in genome sizes and gene numbers by different mechanisms.</title>
        <authorList>
            <person name="Ali S.S."/>
            <person name="Shao J."/>
            <person name="Lary D.J."/>
            <person name="Kronmiller B."/>
            <person name="Shen D."/>
            <person name="Strem M.D."/>
            <person name="Amoako-Attah I."/>
            <person name="Akrofi A.Y."/>
            <person name="Begoude B.A."/>
            <person name="Ten Hoopen G.M."/>
            <person name="Coulibaly K."/>
            <person name="Kebe B.I."/>
            <person name="Melnick R.L."/>
            <person name="Guiltinan M.J."/>
            <person name="Tyler B.M."/>
            <person name="Meinhardt L.W."/>
            <person name="Bailey B.A."/>
        </authorList>
    </citation>
    <scope>NUCLEOTIDE SEQUENCE [LARGE SCALE GENOMIC DNA]</scope>
    <source>
        <strain evidence="4">sbr112.9</strain>
    </source>
</reference>
<dbReference type="OrthoDB" id="70173at2759"/>
<evidence type="ECO:0000313" key="4">
    <source>
        <dbReference type="Proteomes" id="UP000237271"/>
    </source>
</evidence>
<evidence type="ECO:0000313" key="3">
    <source>
        <dbReference type="EMBL" id="POM79303.1"/>
    </source>
</evidence>
<feature type="region of interest" description="Disordered" evidence="1">
    <location>
        <begin position="315"/>
        <end position="348"/>
    </location>
</feature>
<accession>A0A2P4YNA7</accession>
<dbReference type="Pfam" id="PF13837">
    <property type="entry name" value="Myb_DNA-bind_4"/>
    <property type="match status" value="1"/>
</dbReference>
<evidence type="ECO:0000259" key="2">
    <source>
        <dbReference type="Pfam" id="PF13837"/>
    </source>
</evidence>
<dbReference type="Proteomes" id="UP000237271">
    <property type="component" value="Unassembled WGS sequence"/>
</dbReference>
<dbReference type="Gene3D" id="1.10.10.60">
    <property type="entry name" value="Homeodomain-like"/>
    <property type="match status" value="1"/>
</dbReference>
<dbReference type="AlphaFoldDB" id="A0A2P4YNA7"/>
<name>A0A2P4YNA7_9STRA</name>
<feature type="region of interest" description="Disordered" evidence="1">
    <location>
        <begin position="365"/>
        <end position="408"/>
    </location>
</feature>
<sequence>MSLFSAPIEEGLAFDTGPESVYAVQDYALAMNKSVRVERASGADRRLVCTSEAPCSFFVQIYRQRMSDKKTYGKWYIASLDLTHSEDCNSVRRLTTRQIAELPAFMEAVQVNPKASIESLVALMLERHGVTLEKQVRLVYRARDFVRSGKTVARNIVLSSDSPLPPRQFVSRPSREKKVSPEIKKEKNSDRLSWSDDLIEALLVERLVKYGKEFAEAKNQQQRRELWERIHESFNAKPGVKVSVTQLRAKFRYLQEQYMKVRTGEEEFSRDPIKVVIYPRCWDMLGEYFGEDMAQCNPNVDVDHYDGVVTEANDSQAVNEPSQVISQLPAQPTPPFTQPLPSVLLQTSPTQPASIPVYSTLAQTVPPTQAPEVRQESSTHSDVSPKRRRLNSPEGCSNASSIPVLSDGTGDVAEKLKAIQSTQSEMARSMDGIKQVVEQSNEAIRGLQEALSQSNQVNAALLDFLKRQPSA</sequence>
<feature type="compositionally biased region" description="Polar residues" evidence="1">
    <location>
        <begin position="315"/>
        <end position="330"/>
    </location>
</feature>
<dbReference type="InterPro" id="IPR044822">
    <property type="entry name" value="Myb_DNA-bind_4"/>
</dbReference>
<feature type="compositionally biased region" description="Polar residues" evidence="1">
    <location>
        <begin position="394"/>
        <end position="403"/>
    </location>
</feature>
<protein>
    <recommendedName>
        <fullName evidence="2">Myb/SANT-like DNA-binding domain-containing protein</fullName>
    </recommendedName>
</protein>
<dbReference type="EMBL" id="NCKW01001815">
    <property type="protein sequence ID" value="POM79303.1"/>
    <property type="molecule type" value="Genomic_DNA"/>
</dbReference>
<proteinExistence type="predicted"/>
<feature type="domain" description="Myb/SANT-like DNA-binding" evidence="2">
    <location>
        <begin position="193"/>
        <end position="266"/>
    </location>
</feature>
<feature type="compositionally biased region" description="Basic and acidic residues" evidence="1">
    <location>
        <begin position="373"/>
        <end position="385"/>
    </location>
</feature>
<comment type="caution">
    <text evidence="3">The sequence shown here is derived from an EMBL/GenBank/DDBJ whole genome shotgun (WGS) entry which is preliminary data.</text>
</comment>
<keyword evidence="4" id="KW-1185">Reference proteome</keyword>
<gene>
    <name evidence="3" type="ORF">PHPALM_3064</name>
</gene>
<evidence type="ECO:0000256" key="1">
    <source>
        <dbReference type="SAM" id="MobiDB-lite"/>
    </source>
</evidence>
<organism evidence="3 4">
    <name type="scientific">Phytophthora palmivora</name>
    <dbReference type="NCBI Taxonomy" id="4796"/>
    <lineage>
        <taxon>Eukaryota</taxon>
        <taxon>Sar</taxon>
        <taxon>Stramenopiles</taxon>
        <taxon>Oomycota</taxon>
        <taxon>Peronosporomycetes</taxon>
        <taxon>Peronosporales</taxon>
        <taxon>Peronosporaceae</taxon>
        <taxon>Phytophthora</taxon>
    </lineage>
</organism>